<evidence type="ECO:0000256" key="5">
    <source>
        <dbReference type="ARBA" id="ARBA00022630"/>
    </source>
</evidence>
<dbReference type="InterPro" id="IPR000659">
    <property type="entry name" value="Pyridox_Oxase"/>
</dbReference>
<dbReference type="PANTHER" id="PTHR10851:SF0">
    <property type="entry name" value="PYRIDOXINE-5'-PHOSPHATE OXIDASE"/>
    <property type="match status" value="1"/>
</dbReference>
<evidence type="ECO:0000313" key="12">
    <source>
        <dbReference type="Proteomes" id="UP000290189"/>
    </source>
</evidence>
<dbReference type="PROSITE" id="PS01064">
    <property type="entry name" value="PYRIDOX_OXIDASE"/>
    <property type="match status" value="1"/>
</dbReference>
<dbReference type="NCBIfam" id="NF004231">
    <property type="entry name" value="PRK05679.1"/>
    <property type="match status" value="1"/>
</dbReference>
<evidence type="ECO:0000256" key="4">
    <source>
        <dbReference type="ARBA" id="ARBA00012801"/>
    </source>
</evidence>
<comment type="pathway">
    <text evidence="2">Cofactor metabolism; pyridoxal 5'-phosphate salvage; pyridoxal 5'-phosphate from pyridoxamine 5'-phosphate: step 1/1.</text>
</comment>
<keyword evidence="6" id="KW-0288">FMN</keyword>
<evidence type="ECO:0000313" key="11">
    <source>
        <dbReference type="EMBL" id="SPR01319.1"/>
    </source>
</evidence>
<dbReference type="PIRSF" id="PIRSF000190">
    <property type="entry name" value="Pyd_amn-ph_oxd"/>
    <property type="match status" value="1"/>
</dbReference>
<comment type="pathway">
    <text evidence="3">Cofactor metabolism; pyridoxal 5'-phosphate salvage; pyridoxal 5'-phosphate from pyridoxine 5'-phosphate: step 1/1.</text>
</comment>
<evidence type="ECO:0000256" key="8">
    <source>
        <dbReference type="SAM" id="MobiDB-lite"/>
    </source>
</evidence>
<accession>A0A3P3YML2</accession>
<keyword evidence="5" id="KW-0285">Flavoprotein</keyword>
<dbReference type="EC" id="1.4.3.5" evidence="4"/>
<evidence type="ECO:0000256" key="7">
    <source>
        <dbReference type="ARBA" id="ARBA00023002"/>
    </source>
</evidence>
<feature type="domain" description="Pyridoxine 5'-phosphate oxidase dimerisation C-terminal" evidence="10">
    <location>
        <begin position="209"/>
        <end position="253"/>
    </location>
</feature>
<name>A0A3P3YML2_PLABS</name>
<dbReference type="PANTHER" id="PTHR10851">
    <property type="entry name" value="PYRIDOXINE-5-PHOSPHATE OXIDASE"/>
    <property type="match status" value="1"/>
</dbReference>
<dbReference type="NCBIfam" id="TIGR00558">
    <property type="entry name" value="pdxH"/>
    <property type="match status" value="1"/>
</dbReference>
<dbReference type="GO" id="GO:0004733">
    <property type="term" value="F:pyridoxamine phosphate oxidase activity"/>
    <property type="evidence" value="ECO:0007669"/>
    <property type="project" value="UniProtKB-EC"/>
</dbReference>
<keyword evidence="7" id="KW-0560">Oxidoreductase</keyword>
<dbReference type="InterPro" id="IPR019740">
    <property type="entry name" value="Pyridox_Oxase_CS"/>
</dbReference>
<dbReference type="SUPFAM" id="SSF50475">
    <property type="entry name" value="FMN-binding split barrel"/>
    <property type="match status" value="1"/>
</dbReference>
<evidence type="ECO:0000256" key="3">
    <source>
        <dbReference type="ARBA" id="ARBA00005037"/>
    </source>
</evidence>
<evidence type="ECO:0000259" key="9">
    <source>
        <dbReference type="Pfam" id="PF01243"/>
    </source>
</evidence>
<organism evidence="11 12">
    <name type="scientific">Plasmodiophora brassicae</name>
    <name type="common">Clubroot disease agent</name>
    <dbReference type="NCBI Taxonomy" id="37360"/>
    <lineage>
        <taxon>Eukaryota</taxon>
        <taxon>Sar</taxon>
        <taxon>Rhizaria</taxon>
        <taxon>Endomyxa</taxon>
        <taxon>Phytomyxea</taxon>
        <taxon>Plasmodiophorida</taxon>
        <taxon>Plasmodiophoridae</taxon>
        <taxon>Plasmodiophora</taxon>
    </lineage>
</organism>
<dbReference type="AlphaFoldDB" id="A0A3P3YML2"/>
<dbReference type="UniPathway" id="UPA01068">
    <property type="reaction ID" value="UER00304"/>
</dbReference>
<evidence type="ECO:0000256" key="6">
    <source>
        <dbReference type="ARBA" id="ARBA00022643"/>
    </source>
</evidence>
<dbReference type="InterPro" id="IPR012349">
    <property type="entry name" value="Split_barrel_FMN-bd"/>
</dbReference>
<evidence type="ECO:0000256" key="1">
    <source>
        <dbReference type="ARBA" id="ARBA00001917"/>
    </source>
</evidence>
<feature type="compositionally biased region" description="Acidic residues" evidence="8">
    <location>
        <begin position="1"/>
        <end position="13"/>
    </location>
</feature>
<dbReference type="Pfam" id="PF10590">
    <property type="entry name" value="PNP_phzG_C"/>
    <property type="match status" value="1"/>
</dbReference>
<proteinExistence type="predicted"/>
<gene>
    <name evidence="11" type="ORF">PLBR_LOCUS8534</name>
</gene>
<feature type="domain" description="Pyridoxamine 5'-phosphate oxidase N-terminal" evidence="9">
    <location>
        <begin position="83"/>
        <end position="180"/>
    </location>
</feature>
<dbReference type="Proteomes" id="UP000290189">
    <property type="component" value="Unassembled WGS sequence"/>
</dbReference>
<evidence type="ECO:0000256" key="2">
    <source>
        <dbReference type="ARBA" id="ARBA00004738"/>
    </source>
</evidence>
<comment type="cofactor">
    <cofactor evidence="1">
        <name>FMN</name>
        <dbReference type="ChEBI" id="CHEBI:58210"/>
    </cofactor>
</comment>
<dbReference type="InterPro" id="IPR019576">
    <property type="entry name" value="Pyridoxamine_oxidase_dimer_C"/>
</dbReference>
<dbReference type="InterPro" id="IPR011576">
    <property type="entry name" value="Pyridox_Oxase_N"/>
</dbReference>
<evidence type="ECO:0000259" key="10">
    <source>
        <dbReference type="Pfam" id="PF10590"/>
    </source>
</evidence>
<dbReference type="GO" id="GO:0008615">
    <property type="term" value="P:pyridoxine biosynthetic process"/>
    <property type="evidence" value="ECO:0007669"/>
    <property type="project" value="InterPro"/>
</dbReference>
<sequence>MFDDRDDVLDSDSDLGSTVSSDTDLLGSPDEDLAVTAVLAAAAAAATAALDGAAAANDDTPDPVGMFRRWLDEYDGGSGLMKNAMHLSTVRADGQPRSRMVLLKGVDADGRFLFGTDGGSDKGREIAANPKVALLFYWGSRQVRVEGVAEPAPGPVSDAVFAERPRDHQISAWASRQSAPVVRRDDLAERRRAFDRRFDVGPVPRPPNWGAFAVRPHRFEFWQLGAARLHDRVVHERSSSSLSGTWTTIRLQP</sequence>
<dbReference type="Gene3D" id="2.30.110.10">
    <property type="entry name" value="Electron Transport, Fmn-binding Protein, Chain A"/>
    <property type="match status" value="1"/>
</dbReference>
<feature type="compositionally biased region" description="Low complexity" evidence="8">
    <location>
        <begin position="14"/>
        <end position="26"/>
    </location>
</feature>
<keyword evidence="11" id="KW-0496">Mitochondrion</keyword>
<protein>
    <recommendedName>
        <fullName evidence="4">pyridoxal 5'-phosphate synthase</fullName>
        <ecNumber evidence="4">1.4.3.5</ecNumber>
    </recommendedName>
</protein>
<dbReference type="GO" id="GO:0010181">
    <property type="term" value="F:FMN binding"/>
    <property type="evidence" value="ECO:0007669"/>
    <property type="project" value="InterPro"/>
</dbReference>
<feature type="region of interest" description="Disordered" evidence="8">
    <location>
        <begin position="1"/>
        <end position="29"/>
    </location>
</feature>
<geneLocation type="mitochondrion" evidence="11"/>
<dbReference type="Pfam" id="PF01243">
    <property type="entry name" value="PNPOx_N"/>
    <property type="match status" value="1"/>
</dbReference>
<dbReference type="EMBL" id="OVEO01000017">
    <property type="protein sequence ID" value="SPR01319.1"/>
    <property type="molecule type" value="Genomic_DNA"/>
</dbReference>
<reference evidence="11 12" key="1">
    <citation type="submission" date="2018-03" db="EMBL/GenBank/DDBJ databases">
        <authorList>
            <person name="Fogelqvist J."/>
        </authorList>
    </citation>
    <scope>NUCLEOTIDE SEQUENCE [LARGE SCALE GENOMIC DNA]</scope>
</reference>